<evidence type="ECO:0000313" key="2">
    <source>
        <dbReference type="Proteomes" id="UP001057877"/>
    </source>
</evidence>
<protein>
    <submittedName>
        <fullName evidence="1">Uncharacterized protein</fullName>
    </submittedName>
</protein>
<dbReference type="Proteomes" id="UP001057877">
    <property type="component" value="Chromosome"/>
</dbReference>
<evidence type="ECO:0000313" key="1">
    <source>
        <dbReference type="EMBL" id="UVI31185.1"/>
    </source>
</evidence>
<gene>
    <name evidence="1" type="ORF">L1F29_04905</name>
</gene>
<dbReference type="EMBL" id="CP091430">
    <property type="protein sequence ID" value="UVI31185.1"/>
    <property type="molecule type" value="Genomic_DNA"/>
</dbReference>
<keyword evidence="2" id="KW-1185">Reference proteome</keyword>
<organism evidence="1 2">
    <name type="scientific">Paenibacillus spongiae</name>
    <dbReference type="NCBI Taxonomy" id="2909671"/>
    <lineage>
        <taxon>Bacteria</taxon>
        <taxon>Bacillati</taxon>
        <taxon>Bacillota</taxon>
        <taxon>Bacilli</taxon>
        <taxon>Bacillales</taxon>
        <taxon>Paenibacillaceae</taxon>
        <taxon>Paenibacillus</taxon>
    </lineage>
</organism>
<accession>A0ABY5SFA5</accession>
<sequence>MTLEIVKRWAEERNLTYAEALKEIEQLMNYAPRHEKGPFAEGPVQNNTYDPF</sequence>
<name>A0ABY5SFA5_9BACL</name>
<reference evidence="1" key="1">
    <citation type="submission" date="2022-01" db="EMBL/GenBank/DDBJ databases">
        <title>Paenibacillus spongiae sp. nov., isolated from marine sponge.</title>
        <authorList>
            <person name="Li Z."/>
            <person name="Zhang M."/>
        </authorList>
    </citation>
    <scope>NUCLEOTIDE SEQUENCE</scope>
    <source>
        <strain evidence="1">PHS-Z3</strain>
    </source>
</reference>
<dbReference type="RefSeq" id="WP_258387248.1">
    <property type="nucleotide sequence ID" value="NZ_CP091430.1"/>
</dbReference>
<proteinExistence type="predicted"/>